<dbReference type="InterPro" id="IPR002616">
    <property type="entry name" value="tRNA_ribo_trans-like"/>
</dbReference>
<feature type="binding site" evidence="7">
    <location>
        <position position="193"/>
    </location>
    <ligand>
        <name>substrate</name>
    </ligand>
</feature>
<keyword evidence="10" id="KW-1185">Reference proteome</keyword>
<dbReference type="EMBL" id="JACHHO010000005">
    <property type="protein sequence ID" value="MBB5205677.1"/>
    <property type="molecule type" value="Genomic_DNA"/>
</dbReference>
<dbReference type="EC" id="2.4.2.29" evidence="7"/>
<evidence type="ECO:0000256" key="3">
    <source>
        <dbReference type="ARBA" id="ARBA00022679"/>
    </source>
</evidence>
<proteinExistence type="inferred from homology"/>
<evidence type="ECO:0000256" key="7">
    <source>
        <dbReference type="HAMAP-Rule" id="MF_00168"/>
    </source>
</evidence>
<feature type="binding site" evidence="7">
    <location>
        <position position="144"/>
    </location>
    <ligand>
        <name>substrate</name>
    </ligand>
</feature>
<comment type="subunit">
    <text evidence="7">Homodimer. Within each dimer, one monomer is responsible for RNA recognition and catalysis, while the other monomer binds to the replacement base PreQ1.</text>
</comment>
<dbReference type="GO" id="GO:0005829">
    <property type="term" value="C:cytosol"/>
    <property type="evidence" value="ECO:0007669"/>
    <property type="project" value="TreeGrafter"/>
</dbReference>
<feature type="binding site" evidence="7">
    <location>
        <position position="220"/>
    </location>
    <ligand>
        <name>substrate</name>
    </ligand>
</feature>
<dbReference type="OrthoDB" id="9805417at2"/>
<dbReference type="PANTHER" id="PTHR46499:SF1">
    <property type="entry name" value="QUEUINE TRNA-RIBOSYLTRANSFERASE"/>
    <property type="match status" value="1"/>
</dbReference>
<accession>A0A840S380</accession>
<dbReference type="InterPro" id="IPR036511">
    <property type="entry name" value="TGT-like_sf"/>
</dbReference>
<comment type="caution">
    <text evidence="9">The sequence shown here is derived from an EMBL/GenBank/DDBJ whole genome shotgun (WGS) entry which is preliminary data.</text>
</comment>
<feature type="binding site" evidence="7">
    <location>
        <position position="339"/>
    </location>
    <ligand>
        <name>Zn(2+)</name>
        <dbReference type="ChEBI" id="CHEBI:29105"/>
    </ligand>
</feature>
<evidence type="ECO:0000256" key="6">
    <source>
        <dbReference type="ARBA" id="ARBA00050112"/>
    </source>
</evidence>
<evidence type="ECO:0000313" key="9">
    <source>
        <dbReference type="EMBL" id="MBB5205677.1"/>
    </source>
</evidence>
<comment type="pathway">
    <text evidence="1 7">tRNA modification; tRNA-queuosine biosynthesis.</text>
</comment>
<dbReference type="SUPFAM" id="SSF51713">
    <property type="entry name" value="tRNA-guanine transglycosylase"/>
    <property type="match status" value="1"/>
</dbReference>
<comment type="catalytic activity">
    <reaction evidence="6 7">
        <text>7-aminomethyl-7-carbaguanine + guanosine(34) in tRNA = 7-aminomethyl-7-carbaguanosine(34) in tRNA + guanine</text>
        <dbReference type="Rhea" id="RHEA:24104"/>
        <dbReference type="Rhea" id="RHEA-COMP:10341"/>
        <dbReference type="Rhea" id="RHEA-COMP:10342"/>
        <dbReference type="ChEBI" id="CHEBI:16235"/>
        <dbReference type="ChEBI" id="CHEBI:58703"/>
        <dbReference type="ChEBI" id="CHEBI:74269"/>
        <dbReference type="ChEBI" id="CHEBI:82833"/>
        <dbReference type="EC" id="2.4.2.29"/>
    </reaction>
</comment>
<feature type="domain" description="tRNA-guanine(15) transglycosylase-like" evidence="8">
    <location>
        <begin position="12"/>
        <end position="371"/>
    </location>
</feature>
<dbReference type="GO" id="GO:0008479">
    <property type="term" value="F:tRNA-guanosine(34) queuine transglycosylase activity"/>
    <property type="evidence" value="ECO:0007669"/>
    <property type="project" value="UniProtKB-UniRule"/>
</dbReference>
<feature type="active site" description="Proton acceptor" evidence="7">
    <location>
        <position position="90"/>
    </location>
</feature>
<feature type="active site" description="Nucleophile" evidence="7">
    <location>
        <position position="270"/>
    </location>
</feature>
<keyword evidence="7" id="KW-0862">Zinc</keyword>
<feature type="region of interest" description="RNA binding" evidence="7">
    <location>
        <begin position="251"/>
        <end position="257"/>
    </location>
</feature>
<keyword evidence="3 7" id="KW-0808">Transferase</keyword>
<keyword evidence="2 7" id="KW-0328">Glycosyltransferase</keyword>
<dbReference type="NCBIfam" id="TIGR00430">
    <property type="entry name" value="Q_tRNA_tgt"/>
    <property type="match status" value="1"/>
</dbReference>
<dbReference type="GO" id="GO:0046872">
    <property type="term" value="F:metal ion binding"/>
    <property type="evidence" value="ECO:0007669"/>
    <property type="project" value="UniProtKB-KW"/>
</dbReference>
<dbReference type="InterPro" id="IPR050076">
    <property type="entry name" value="ArchSynthase1/Queuine_TRR"/>
</dbReference>
<dbReference type="UniPathway" id="UPA00392"/>
<evidence type="ECO:0000256" key="1">
    <source>
        <dbReference type="ARBA" id="ARBA00004691"/>
    </source>
</evidence>
<evidence type="ECO:0000259" key="8">
    <source>
        <dbReference type="Pfam" id="PF01702"/>
    </source>
</evidence>
<evidence type="ECO:0000256" key="5">
    <source>
        <dbReference type="ARBA" id="ARBA00022785"/>
    </source>
</evidence>
<comment type="similarity">
    <text evidence="7">Belongs to the queuine tRNA-ribosyltransferase family.</text>
</comment>
<dbReference type="GO" id="GO:0008616">
    <property type="term" value="P:tRNA queuosine(34) biosynthetic process"/>
    <property type="evidence" value="ECO:0007669"/>
    <property type="project" value="UniProtKB-UniRule"/>
</dbReference>
<organism evidence="9 10">
    <name type="scientific">Inhella inkyongensis</name>
    <dbReference type="NCBI Taxonomy" id="392593"/>
    <lineage>
        <taxon>Bacteria</taxon>
        <taxon>Pseudomonadati</taxon>
        <taxon>Pseudomonadota</taxon>
        <taxon>Betaproteobacteria</taxon>
        <taxon>Burkholderiales</taxon>
        <taxon>Sphaerotilaceae</taxon>
        <taxon>Inhella</taxon>
    </lineage>
</organism>
<dbReference type="Pfam" id="PF01702">
    <property type="entry name" value="TGT"/>
    <property type="match status" value="1"/>
</dbReference>
<sequence>MLQFELLRQEGAARRARMTLNHGVVETPIFMPVGTYGTVKGVMPRDLEGMGAQIILGNTFHLWLRPGLDVMKQFGGLHRFEAWNKPILTDSGGFQVWSLGAMRKISEEGVKFASPINGDKLFLTPEVSMQIQTVLNSDIVMQFDECTPYETKGRLTTEREARASMEMSLRWAKRCADEFARLENPNALFGIVQGGMFENLRDVSAAGLSELNFPGYAIGGLSVGEPKEDMKRILAHTAPLLPTHKPRYLMGVGTPEDLVEGVANGIDMFDCVMPTRNARNGHLFTRFGDLRLRNSRYKTDESPIDPTCSCVACASFSRAYLHHLDRCGEMLGPMLTSIHNLHYYLNLMREIRAALDQGQFAAWRAQFHADRARGV</sequence>
<feature type="binding site" evidence="7">
    <location>
        <position position="310"/>
    </location>
    <ligand>
        <name>Zn(2+)</name>
        <dbReference type="ChEBI" id="CHEBI:29105"/>
    </ligand>
</feature>
<dbReference type="FunFam" id="3.20.20.105:FF:000001">
    <property type="entry name" value="Queuine tRNA-ribosyltransferase"/>
    <property type="match status" value="1"/>
</dbReference>
<dbReference type="HAMAP" id="MF_00168">
    <property type="entry name" value="Q_tRNA_Tgt"/>
    <property type="match status" value="1"/>
</dbReference>
<name>A0A840S380_9BURK</name>
<evidence type="ECO:0000313" key="10">
    <source>
        <dbReference type="Proteomes" id="UP000554837"/>
    </source>
</evidence>
<protein>
    <recommendedName>
        <fullName evidence="7">Queuine tRNA-ribosyltransferase</fullName>
        <ecNumber evidence="7">2.4.2.29</ecNumber>
    </recommendedName>
    <alternativeName>
        <fullName evidence="7">Guanine insertion enzyme</fullName>
    </alternativeName>
    <alternativeName>
        <fullName evidence="7">tRNA-guanine transglycosylase</fullName>
    </alternativeName>
</protein>
<dbReference type="PANTHER" id="PTHR46499">
    <property type="entry name" value="QUEUINE TRNA-RIBOSYLTRANSFERASE"/>
    <property type="match status" value="1"/>
</dbReference>
<comment type="cofactor">
    <cofactor evidence="7">
        <name>Zn(2+)</name>
        <dbReference type="ChEBI" id="CHEBI:29105"/>
    </cofactor>
    <text evidence="7">Binds 1 zinc ion per subunit.</text>
</comment>
<evidence type="ECO:0000256" key="4">
    <source>
        <dbReference type="ARBA" id="ARBA00022694"/>
    </source>
</evidence>
<reference evidence="9 10" key="1">
    <citation type="submission" date="2020-08" db="EMBL/GenBank/DDBJ databases">
        <title>Genomic Encyclopedia of Type Strains, Phase IV (KMG-IV): sequencing the most valuable type-strain genomes for metagenomic binning, comparative biology and taxonomic classification.</title>
        <authorList>
            <person name="Goeker M."/>
        </authorList>
    </citation>
    <scope>NUCLEOTIDE SEQUENCE [LARGE SCALE GENOMIC DNA]</scope>
    <source>
        <strain evidence="9 10">DSM 23958</strain>
    </source>
</reference>
<dbReference type="RefSeq" id="WP_138855195.1">
    <property type="nucleotide sequence ID" value="NZ_CP040709.1"/>
</dbReference>
<feature type="binding site" evidence="7">
    <location>
        <begin position="90"/>
        <end position="94"/>
    </location>
    <ligand>
        <name>substrate</name>
    </ligand>
</feature>
<dbReference type="Proteomes" id="UP000554837">
    <property type="component" value="Unassembled WGS sequence"/>
</dbReference>
<keyword evidence="5 7" id="KW-0671">Queuosine biosynthesis</keyword>
<feature type="binding site" evidence="7">
    <location>
        <position position="313"/>
    </location>
    <ligand>
        <name>Zn(2+)</name>
        <dbReference type="ChEBI" id="CHEBI:29105"/>
    </ligand>
</feature>
<dbReference type="NCBIfam" id="TIGR00449">
    <property type="entry name" value="tgt_general"/>
    <property type="match status" value="1"/>
</dbReference>
<keyword evidence="7" id="KW-0479">Metal-binding</keyword>
<comment type="function">
    <text evidence="7">Catalyzes the base-exchange of a guanine (G) residue with the queuine precursor 7-aminomethyl-7-deazaguanine (PreQ1) at position 34 (anticodon wobble position) in tRNAs with GU(N) anticodons (tRNA-Asp, -Asn, -His and -Tyr). Catalysis occurs through a double-displacement mechanism. The nucleophile active site attacks the C1' of nucleotide 34 to detach the guanine base from the RNA, forming a covalent enzyme-RNA intermediate. The proton acceptor active site deprotonates the incoming PreQ1, allowing a nucleophilic attack on the C1' of the ribose to form the product. After dissociation, two additional enzymatic reactions on the tRNA convert PreQ1 to queuine (Q), resulting in the hypermodified nucleoside queuosine (7-(((4,5-cis-dihydroxy-2-cyclopenten-1-yl)amino)methyl)-7-deazaguanosine).</text>
</comment>
<dbReference type="Gene3D" id="3.20.20.105">
    <property type="entry name" value="Queuine tRNA-ribosyltransferase-like"/>
    <property type="match status" value="1"/>
</dbReference>
<dbReference type="InterPro" id="IPR004803">
    <property type="entry name" value="TGT"/>
</dbReference>
<feature type="region of interest" description="RNA binding; important for wobble base 34 recognition" evidence="7">
    <location>
        <begin position="275"/>
        <end position="279"/>
    </location>
</feature>
<evidence type="ECO:0000256" key="2">
    <source>
        <dbReference type="ARBA" id="ARBA00022676"/>
    </source>
</evidence>
<keyword evidence="4 7" id="KW-0819">tRNA processing</keyword>
<feature type="binding site" evidence="7">
    <location>
        <position position="308"/>
    </location>
    <ligand>
        <name>Zn(2+)</name>
        <dbReference type="ChEBI" id="CHEBI:29105"/>
    </ligand>
</feature>
<dbReference type="AlphaFoldDB" id="A0A840S380"/>
<gene>
    <name evidence="7" type="primary">tgt</name>
    <name evidence="9" type="ORF">HNQ51_003004</name>
</gene>